<dbReference type="RefSeq" id="WP_192028825.1">
    <property type="nucleotide sequence ID" value="NZ_JACYTR010000009.1"/>
</dbReference>
<dbReference type="Proteomes" id="UP000613768">
    <property type="component" value="Unassembled WGS sequence"/>
</dbReference>
<gene>
    <name evidence="1" type="ORF">IFO71_06975</name>
</gene>
<keyword evidence="2" id="KW-1185">Reference proteome</keyword>
<proteinExistence type="predicted"/>
<dbReference type="SUPFAM" id="SSF117991">
    <property type="entry name" value="YbeD/HP0495-like"/>
    <property type="match status" value="1"/>
</dbReference>
<name>A0AAW3ZHB7_9GAMM</name>
<evidence type="ECO:0000313" key="2">
    <source>
        <dbReference type="Proteomes" id="UP000613768"/>
    </source>
</evidence>
<dbReference type="Gene3D" id="3.30.70.260">
    <property type="match status" value="1"/>
</dbReference>
<sequence>MAEQSEDNRGFRFPGVFEISAMGPADADLELRVPALLSAAGLRLVADSLRQRPSSKGNYVSVHISFHADDRQQYELAHSCLRACPDVKWTL</sequence>
<evidence type="ECO:0000313" key="1">
    <source>
        <dbReference type="EMBL" id="MBD8525483.1"/>
    </source>
</evidence>
<dbReference type="EMBL" id="JACYTR010000009">
    <property type="protein sequence ID" value="MBD8525483.1"/>
    <property type="molecule type" value="Genomic_DNA"/>
</dbReference>
<reference evidence="1 2" key="1">
    <citation type="submission" date="2020-09" db="EMBL/GenBank/DDBJ databases">
        <title>Pseudoxanthomonas sp. CAU 1598 isolated from sand of Yaerae Beach.</title>
        <authorList>
            <person name="Kim W."/>
        </authorList>
    </citation>
    <scope>NUCLEOTIDE SEQUENCE [LARGE SCALE GENOMIC DNA]</scope>
    <source>
        <strain evidence="1 2">CAU 1598</strain>
    </source>
</reference>
<dbReference type="Pfam" id="PF04359">
    <property type="entry name" value="DUF493"/>
    <property type="match status" value="1"/>
</dbReference>
<dbReference type="AlphaFoldDB" id="A0AAW3ZHB7"/>
<comment type="caution">
    <text evidence="1">The sequence shown here is derived from an EMBL/GenBank/DDBJ whole genome shotgun (WGS) entry which is preliminary data.</text>
</comment>
<dbReference type="InterPro" id="IPR007454">
    <property type="entry name" value="UPF0250_YbeD-like"/>
</dbReference>
<organism evidence="1 2">
    <name type="scientific">Pseudomarimonas arenosa</name>
    <dbReference type="NCBI Taxonomy" id="2774145"/>
    <lineage>
        <taxon>Bacteria</taxon>
        <taxon>Pseudomonadati</taxon>
        <taxon>Pseudomonadota</taxon>
        <taxon>Gammaproteobacteria</taxon>
        <taxon>Lysobacterales</taxon>
        <taxon>Lysobacteraceae</taxon>
        <taxon>Pseudomarimonas</taxon>
    </lineage>
</organism>
<protein>
    <submittedName>
        <fullName evidence="1">DUF493 family protein</fullName>
    </submittedName>
</protein>
<accession>A0AAW3ZHB7</accession>
<dbReference type="InterPro" id="IPR027471">
    <property type="entry name" value="YbeD-like_sf"/>
</dbReference>